<evidence type="ECO:0000256" key="1">
    <source>
        <dbReference type="ARBA" id="ARBA00005272"/>
    </source>
</evidence>
<dbReference type="RefSeq" id="XP_004336447.1">
    <property type="nucleotide sequence ID" value="XM_004336399.1"/>
</dbReference>
<dbReference type="InterPro" id="IPR045024">
    <property type="entry name" value="NDH-2"/>
</dbReference>
<evidence type="ECO:0000313" key="8">
    <source>
        <dbReference type="EMBL" id="ELR14434.1"/>
    </source>
</evidence>
<keyword evidence="9" id="KW-1185">Reference proteome</keyword>
<dbReference type="InterPro" id="IPR023753">
    <property type="entry name" value="FAD/NAD-binding_dom"/>
</dbReference>
<evidence type="ECO:0000259" key="7">
    <source>
        <dbReference type="Pfam" id="PF22366"/>
    </source>
</evidence>
<gene>
    <name evidence="8" type="ORF">ACA1_381510</name>
</gene>
<keyword evidence="4" id="KW-0560">Oxidoreductase</keyword>
<evidence type="ECO:0000313" key="9">
    <source>
        <dbReference type="Proteomes" id="UP000011083"/>
    </source>
</evidence>
<evidence type="ECO:0000259" key="6">
    <source>
        <dbReference type="Pfam" id="PF07992"/>
    </source>
</evidence>
<dbReference type="Pfam" id="PF07992">
    <property type="entry name" value="Pyr_redox_2"/>
    <property type="match status" value="1"/>
</dbReference>
<dbReference type="SUPFAM" id="SSF51905">
    <property type="entry name" value="FAD/NAD(P)-binding domain"/>
    <property type="match status" value="2"/>
</dbReference>
<proteinExistence type="inferred from homology"/>
<dbReference type="AlphaFoldDB" id="L8GNN7"/>
<dbReference type="PRINTS" id="PR00368">
    <property type="entry name" value="FADPNR"/>
</dbReference>
<feature type="domain" description="FAD/NAD(P)-binding" evidence="6">
    <location>
        <begin position="57"/>
        <end position="386"/>
    </location>
</feature>
<keyword evidence="3" id="KW-0274">FAD</keyword>
<dbReference type="PANTHER" id="PTHR43706:SF13">
    <property type="entry name" value="NADH DEHYDROGENASE-RELATED"/>
    <property type="match status" value="1"/>
</dbReference>
<name>L8GNN7_ACACF</name>
<dbReference type="OMA" id="HVDVLTN"/>
<dbReference type="GeneID" id="14915015"/>
<dbReference type="PANTHER" id="PTHR43706">
    <property type="entry name" value="NADH DEHYDROGENASE"/>
    <property type="match status" value="1"/>
</dbReference>
<dbReference type="GO" id="GO:0005739">
    <property type="term" value="C:mitochondrion"/>
    <property type="evidence" value="ECO:0007669"/>
    <property type="project" value="TreeGrafter"/>
</dbReference>
<accession>L8GNN7</accession>
<keyword evidence="5" id="KW-0520">NAD</keyword>
<dbReference type="STRING" id="1257118.L8GNN7"/>
<protein>
    <submittedName>
        <fullName evidence="8">NADH dehydrogenase, putative</fullName>
    </submittedName>
</protein>
<reference evidence="8 9" key="1">
    <citation type="journal article" date="2013" name="Genome Biol.">
        <title>Genome of Acanthamoeba castellanii highlights extensive lateral gene transfer and early evolution of tyrosine kinase signaling.</title>
        <authorList>
            <person name="Clarke M."/>
            <person name="Lohan A.J."/>
            <person name="Liu B."/>
            <person name="Lagkouvardos I."/>
            <person name="Roy S."/>
            <person name="Zafar N."/>
            <person name="Bertelli C."/>
            <person name="Schilde C."/>
            <person name="Kianianmomeni A."/>
            <person name="Burglin T.R."/>
            <person name="Frech C."/>
            <person name="Turcotte B."/>
            <person name="Kopec K.O."/>
            <person name="Synnott J.M."/>
            <person name="Choo C."/>
            <person name="Paponov I."/>
            <person name="Finkler A."/>
            <person name="Soon Heng Tan C."/>
            <person name="Hutchins A.P."/>
            <person name="Weinmeier T."/>
            <person name="Rattei T."/>
            <person name="Chu J.S."/>
            <person name="Gimenez G."/>
            <person name="Irimia M."/>
            <person name="Rigden D.J."/>
            <person name="Fitzpatrick D.A."/>
            <person name="Lorenzo-Morales J."/>
            <person name="Bateman A."/>
            <person name="Chiu C.H."/>
            <person name="Tang P."/>
            <person name="Hegemann P."/>
            <person name="Fromm H."/>
            <person name="Raoult D."/>
            <person name="Greub G."/>
            <person name="Miranda-Saavedra D."/>
            <person name="Chen N."/>
            <person name="Nash P."/>
            <person name="Ginger M.L."/>
            <person name="Horn M."/>
            <person name="Schaap P."/>
            <person name="Caler L."/>
            <person name="Loftus B."/>
        </authorList>
    </citation>
    <scope>NUCLEOTIDE SEQUENCE [LARGE SCALE GENOMIC DNA]</scope>
    <source>
        <strain evidence="8 9">Neff</strain>
    </source>
</reference>
<organism evidence="8 9">
    <name type="scientific">Acanthamoeba castellanii (strain ATCC 30010 / Neff)</name>
    <dbReference type="NCBI Taxonomy" id="1257118"/>
    <lineage>
        <taxon>Eukaryota</taxon>
        <taxon>Amoebozoa</taxon>
        <taxon>Discosea</taxon>
        <taxon>Longamoebia</taxon>
        <taxon>Centramoebida</taxon>
        <taxon>Acanthamoebidae</taxon>
        <taxon>Acanthamoeba</taxon>
    </lineage>
</organism>
<evidence type="ECO:0000256" key="5">
    <source>
        <dbReference type="ARBA" id="ARBA00023027"/>
    </source>
</evidence>
<dbReference type="Pfam" id="PF22366">
    <property type="entry name" value="NDH2_C"/>
    <property type="match status" value="1"/>
</dbReference>
<keyword evidence="2" id="KW-0285">Flavoprotein</keyword>
<comment type="similarity">
    <text evidence="1">Belongs to the NADH dehydrogenase family.</text>
</comment>
<dbReference type="OrthoDB" id="3244603at2759"/>
<dbReference type="GO" id="GO:0003954">
    <property type="term" value="F:NADH dehydrogenase activity"/>
    <property type="evidence" value="ECO:0007669"/>
    <property type="project" value="InterPro"/>
</dbReference>
<dbReference type="InterPro" id="IPR054585">
    <property type="entry name" value="NDH2-like_C"/>
</dbReference>
<evidence type="ECO:0000256" key="3">
    <source>
        <dbReference type="ARBA" id="ARBA00022827"/>
    </source>
</evidence>
<dbReference type="KEGG" id="acan:ACA1_381510"/>
<dbReference type="InterPro" id="IPR036188">
    <property type="entry name" value="FAD/NAD-bd_sf"/>
</dbReference>
<evidence type="ECO:0000256" key="4">
    <source>
        <dbReference type="ARBA" id="ARBA00023002"/>
    </source>
</evidence>
<sequence length="473" mass="52594">MRSRVTTSTARTSTSTLLAVAYRPAAHTATALPLSGPRFVRALATTTTVDGGKQRKKLVVLGNGWAGYRLILDVDISKYELSVISPRNYFLFTPLLTSTTVGTLEFRGVIEPVRTARPGLNYIQAGATSVDTTNKVVTFESVYEERETDEEVPVHPAASIKYDELVIAVGAAPNTFGVPGVEKYCYFLKSVADARNIRQRIIECFERASSPTTTEAERSRLLHFVIVGGGPTSVEFSAELHDFLRKDVHKIYPDLEKQVQITLIEAGKTLLSTFDQRLSDYTMRTFRKRNIDVRTSVSVKQVKRHEMVLSDGAVIPFGLGVWSTGLSPIPFIKGLPFPKDRSGRLLVDEYLHVKAPGVEGVYAVGDCAAFETNPLPATAQGAEQEGKYLAQALNAKARGEEPKKFQYHHKGMLAYVGGYRALIDSPLIKRSGFLTWIMWNAAYITKLVSIKNKMMIPMYWFKSFVFGRDISRF</sequence>
<feature type="domain" description="External alternative NADH-ubiquinone oxidoreductase-like C-terminal" evidence="7">
    <location>
        <begin position="409"/>
        <end position="469"/>
    </location>
</feature>
<dbReference type="EMBL" id="KB008053">
    <property type="protein sequence ID" value="ELR14434.1"/>
    <property type="molecule type" value="Genomic_DNA"/>
</dbReference>
<dbReference type="VEuPathDB" id="AmoebaDB:ACA1_381510"/>
<dbReference type="Proteomes" id="UP000011083">
    <property type="component" value="Unassembled WGS sequence"/>
</dbReference>
<dbReference type="Gene3D" id="3.50.50.100">
    <property type="match status" value="1"/>
</dbReference>
<evidence type="ECO:0000256" key="2">
    <source>
        <dbReference type="ARBA" id="ARBA00022630"/>
    </source>
</evidence>